<dbReference type="SUPFAM" id="SSF55961">
    <property type="entry name" value="Bet v1-like"/>
    <property type="match status" value="1"/>
</dbReference>
<proteinExistence type="predicted"/>
<evidence type="ECO:0000313" key="1">
    <source>
        <dbReference type="EMBL" id="PNH06665.1"/>
    </source>
</evidence>
<keyword evidence="2" id="KW-1185">Reference proteome</keyword>
<dbReference type="OrthoDB" id="509124at2759"/>
<gene>
    <name evidence="1" type="ORF">TSOC_006934</name>
</gene>
<dbReference type="AlphaFoldDB" id="A0A2J8A2C9"/>
<dbReference type="PANTHER" id="PTHR36166">
    <property type="entry name" value="CHROMOSOME 9, WHOLE GENOME SHOTGUN SEQUENCE"/>
    <property type="match status" value="1"/>
</dbReference>
<protein>
    <submittedName>
        <fullName evidence="1">Uncharacterized protein</fullName>
    </submittedName>
</protein>
<dbReference type="CDD" id="cd07822">
    <property type="entry name" value="SRPBCC_4"/>
    <property type="match status" value="1"/>
</dbReference>
<dbReference type="InterPro" id="IPR023393">
    <property type="entry name" value="START-like_dom_sf"/>
</dbReference>
<dbReference type="InterPro" id="IPR019587">
    <property type="entry name" value="Polyketide_cyclase/dehydratase"/>
</dbReference>
<dbReference type="Proteomes" id="UP000236333">
    <property type="component" value="Unassembled WGS sequence"/>
</dbReference>
<name>A0A2J8A2C9_9CHLO</name>
<evidence type="ECO:0000313" key="2">
    <source>
        <dbReference type="Proteomes" id="UP000236333"/>
    </source>
</evidence>
<dbReference type="Pfam" id="PF10604">
    <property type="entry name" value="Polyketide_cyc2"/>
    <property type="match status" value="1"/>
</dbReference>
<dbReference type="EMBL" id="PGGS01000221">
    <property type="protein sequence ID" value="PNH06665.1"/>
    <property type="molecule type" value="Genomic_DNA"/>
</dbReference>
<accession>A0A2J8A2C9</accession>
<organism evidence="1 2">
    <name type="scientific">Tetrabaena socialis</name>
    <dbReference type="NCBI Taxonomy" id="47790"/>
    <lineage>
        <taxon>Eukaryota</taxon>
        <taxon>Viridiplantae</taxon>
        <taxon>Chlorophyta</taxon>
        <taxon>core chlorophytes</taxon>
        <taxon>Chlorophyceae</taxon>
        <taxon>CS clade</taxon>
        <taxon>Chlamydomonadales</taxon>
        <taxon>Tetrabaenaceae</taxon>
        <taxon>Tetrabaena</taxon>
    </lineage>
</organism>
<reference evidence="1 2" key="1">
    <citation type="journal article" date="2017" name="Mol. Biol. Evol.">
        <title>The 4-celled Tetrabaena socialis nuclear genome reveals the essential components for genetic control of cell number at the origin of multicellularity in the volvocine lineage.</title>
        <authorList>
            <person name="Featherston J."/>
            <person name="Arakaki Y."/>
            <person name="Hanschen E.R."/>
            <person name="Ferris P.J."/>
            <person name="Michod R.E."/>
            <person name="Olson B.J.S.C."/>
            <person name="Nozaki H."/>
            <person name="Durand P.M."/>
        </authorList>
    </citation>
    <scope>NUCLEOTIDE SEQUENCE [LARGE SCALE GENOMIC DNA]</scope>
    <source>
        <strain evidence="1 2">NIES-571</strain>
    </source>
</reference>
<sequence length="153" mass="17189">MIALVNRMALRTQLEINASQERVWSVLQDYRKWQEWNSFLKINHAAGTLSPGEALQVTFQPPGRAATTMGPQVIDFQVGSEFKWRGKLWGTSLFFVGEHYFKLQSLGQGKTLLLHGEDFKGCLVPLLGSMLKDTEKGFQDFNNGLKQAAEAAQ</sequence>
<dbReference type="PANTHER" id="PTHR36166:SF1">
    <property type="entry name" value="SRPBCC DOMAIN-CONTAINING PROTEIN"/>
    <property type="match status" value="1"/>
</dbReference>
<dbReference type="Gene3D" id="3.30.530.20">
    <property type="match status" value="1"/>
</dbReference>
<comment type="caution">
    <text evidence="1">The sequence shown here is derived from an EMBL/GenBank/DDBJ whole genome shotgun (WGS) entry which is preliminary data.</text>
</comment>